<feature type="compositionally biased region" description="Low complexity" evidence="4">
    <location>
        <begin position="120"/>
        <end position="150"/>
    </location>
</feature>
<comment type="function">
    <text evidence="2">Involved in the assembly of mitochondrial and cytoplasmic iron-sulfur proteins. Probably involved in the binding of an intermediate of Fe/S cluster assembly.</text>
</comment>
<feature type="compositionally biased region" description="Low complexity" evidence="4">
    <location>
        <begin position="53"/>
        <end position="66"/>
    </location>
</feature>
<dbReference type="GO" id="GO:0009102">
    <property type="term" value="P:biotin biosynthetic process"/>
    <property type="evidence" value="ECO:0007669"/>
    <property type="project" value="EnsemblFungi"/>
</dbReference>
<organism evidence="6 7">
    <name type="scientific">Pachysolen tannophilus NRRL Y-2460</name>
    <dbReference type="NCBI Taxonomy" id="669874"/>
    <lineage>
        <taxon>Eukaryota</taxon>
        <taxon>Fungi</taxon>
        <taxon>Dikarya</taxon>
        <taxon>Ascomycota</taxon>
        <taxon>Saccharomycotina</taxon>
        <taxon>Pichiomycetes</taxon>
        <taxon>Pachysolenaceae</taxon>
        <taxon>Pachysolen</taxon>
    </lineage>
</organism>
<proteinExistence type="inferred from homology"/>
<keyword evidence="7" id="KW-1185">Reference proteome</keyword>
<reference evidence="7" key="1">
    <citation type="submission" date="2016-05" db="EMBL/GenBank/DDBJ databases">
        <title>Comparative genomics of biotechnologically important yeasts.</title>
        <authorList>
            <consortium name="DOE Joint Genome Institute"/>
            <person name="Riley R."/>
            <person name="Haridas S."/>
            <person name="Wolfe K.H."/>
            <person name="Lopes M.R."/>
            <person name="Hittinger C.T."/>
            <person name="Goker M."/>
            <person name="Salamov A."/>
            <person name="Wisecaver J."/>
            <person name="Long T.M."/>
            <person name="Aerts A.L."/>
            <person name="Barry K."/>
            <person name="Choi C."/>
            <person name="Clum A."/>
            <person name="Coughlan A.Y."/>
            <person name="Deshpande S."/>
            <person name="Douglass A.P."/>
            <person name="Hanson S.J."/>
            <person name="Klenk H.-P."/>
            <person name="Labutti K."/>
            <person name="Lapidus A."/>
            <person name="Lindquist E."/>
            <person name="Lipzen A."/>
            <person name="Meier-Kolthoff J.P."/>
            <person name="Ohm R.A."/>
            <person name="Otillar R.P."/>
            <person name="Pangilinan J."/>
            <person name="Peng Y."/>
            <person name="Rokas A."/>
            <person name="Rosa C.A."/>
            <person name="Scheuner C."/>
            <person name="Sibirny A.A."/>
            <person name="Slot J.C."/>
            <person name="Stielow J.B."/>
            <person name="Sun H."/>
            <person name="Kurtzman C.P."/>
            <person name="Blackwell M."/>
            <person name="Grigoriev I.V."/>
            <person name="Jeffries T.W."/>
        </authorList>
    </citation>
    <scope>NUCLEOTIDE SEQUENCE [LARGE SCALE GENOMIC DNA]</scope>
    <source>
        <strain evidence="7">NRRL Y-2460</strain>
    </source>
</reference>
<accession>A0A1E4TPP4</accession>
<dbReference type="EMBL" id="KV454017">
    <property type="protein sequence ID" value="ODV93736.1"/>
    <property type="molecule type" value="Genomic_DNA"/>
</dbReference>
<dbReference type="PROSITE" id="PS01152">
    <property type="entry name" value="HESB"/>
    <property type="match status" value="1"/>
</dbReference>
<evidence type="ECO:0000256" key="4">
    <source>
        <dbReference type="SAM" id="MobiDB-lite"/>
    </source>
</evidence>
<dbReference type="InterPro" id="IPR000361">
    <property type="entry name" value="ATAP_core_dom"/>
</dbReference>
<evidence type="ECO:0000259" key="5">
    <source>
        <dbReference type="Pfam" id="PF01521"/>
    </source>
</evidence>
<name>A0A1E4TPP4_PACTA</name>
<dbReference type="GO" id="GO:0051604">
    <property type="term" value="P:protein maturation"/>
    <property type="evidence" value="ECO:0007669"/>
    <property type="project" value="EnsemblFungi"/>
</dbReference>
<dbReference type="FunFam" id="2.60.300.12:FF:000001">
    <property type="entry name" value="Iron-binding protein IscA"/>
    <property type="match status" value="1"/>
</dbReference>
<dbReference type="InterPro" id="IPR017870">
    <property type="entry name" value="FeS_cluster_insertion_CS"/>
</dbReference>
<feature type="domain" description="Core" evidence="5">
    <location>
        <begin position="166"/>
        <end position="265"/>
    </location>
</feature>
<evidence type="ECO:0000313" key="7">
    <source>
        <dbReference type="Proteomes" id="UP000094236"/>
    </source>
</evidence>
<dbReference type="PANTHER" id="PTHR10072:SF41">
    <property type="entry name" value="IRON-SULFUR CLUSTER ASSEMBLY 1 HOMOLOG, MITOCHONDRIAL"/>
    <property type="match status" value="1"/>
</dbReference>
<evidence type="ECO:0000256" key="2">
    <source>
        <dbReference type="ARBA" id="ARBA00054873"/>
    </source>
</evidence>
<feature type="region of interest" description="Disordered" evidence="4">
    <location>
        <begin position="43"/>
        <end position="90"/>
    </location>
</feature>
<sequence length="269" mass="29827">MSLIRVLPIVKVSSKSCNTAVQNGLMSKRFLQTINLSVRSSSSATTTNEMLHNSNNNNSMNYSIGNNRHHQSSQMGDEVGSKWSKHELPRGKSLKELLEYNDNHTENSRRYRKEPVDKVSASTANTNTNTNTNSTSTTNNTKTSTSSASTKPHKKRRQLRPRKALITLSPNAVRHLKALSAQPTPKMIRIGVMNRGCSGLTYHLEYVTEPGKFDESVEQDGVKVLIDSKALFSIVGSEMDWIDNKLASKFVFKNPNSKGTCGCGESFMV</sequence>
<dbReference type="GO" id="GO:0044572">
    <property type="term" value="P:[4Fe-4S] cluster assembly"/>
    <property type="evidence" value="ECO:0007669"/>
    <property type="project" value="EnsemblFungi"/>
</dbReference>
<feature type="compositionally biased region" description="Basic and acidic residues" evidence="4">
    <location>
        <begin position="102"/>
        <end position="117"/>
    </location>
</feature>
<dbReference type="GO" id="GO:0005506">
    <property type="term" value="F:iron ion binding"/>
    <property type="evidence" value="ECO:0007669"/>
    <property type="project" value="EnsemblFungi"/>
</dbReference>
<dbReference type="Gene3D" id="2.60.300.12">
    <property type="entry name" value="HesB-like domain"/>
    <property type="match status" value="1"/>
</dbReference>
<dbReference type="PANTHER" id="PTHR10072">
    <property type="entry name" value="IRON-SULFUR CLUSTER ASSEMBLY PROTEIN"/>
    <property type="match status" value="1"/>
</dbReference>
<dbReference type="Proteomes" id="UP000094236">
    <property type="component" value="Unassembled WGS sequence"/>
</dbReference>
<feature type="compositionally biased region" description="Basic residues" evidence="4">
    <location>
        <begin position="151"/>
        <end position="162"/>
    </location>
</feature>
<dbReference type="GO" id="GO:0005759">
    <property type="term" value="C:mitochondrial matrix"/>
    <property type="evidence" value="ECO:0007669"/>
    <property type="project" value="EnsemblFungi"/>
</dbReference>
<protein>
    <recommendedName>
        <fullName evidence="3">Iron-sulfur assembly protein 1</fullName>
    </recommendedName>
</protein>
<dbReference type="InterPro" id="IPR050322">
    <property type="entry name" value="Fe-S_cluster_asmbl/transfer"/>
</dbReference>
<dbReference type="GO" id="GO:0051537">
    <property type="term" value="F:2 iron, 2 sulfur cluster binding"/>
    <property type="evidence" value="ECO:0007669"/>
    <property type="project" value="TreeGrafter"/>
</dbReference>
<evidence type="ECO:0000256" key="3">
    <source>
        <dbReference type="ARBA" id="ARBA00071673"/>
    </source>
</evidence>
<comment type="similarity">
    <text evidence="1">Belongs to the HesB/IscA family.</text>
</comment>
<evidence type="ECO:0000313" key="6">
    <source>
        <dbReference type="EMBL" id="ODV93736.1"/>
    </source>
</evidence>
<dbReference type="InterPro" id="IPR016092">
    <property type="entry name" value="ATAP"/>
</dbReference>
<dbReference type="OrthoDB" id="333486at2759"/>
<dbReference type="STRING" id="669874.A0A1E4TPP4"/>
<dbReference type="SUPFAM" id="SSF89360">
    <property type="entry name" value="HesB-like domain"/>
    <property type="match status" value="1"/>
</dbReference>
<dbReference type="NCBIfam" id="TIGR00049">
    <property type="entry name" value="iron-sulfur cluster assembly accessory protein"/>
    <property type="match status" value="1"/>
</dbReference>
<dbReference type="AlphaFoldDB" id="A0A1E4TPP4"/>
<feature type="compositionally biased region" description="Polar residues" evidence="4">
    <location>
        <begin position="43"/>
        <end position="52"/>
    </location>
</feature>
<feature type="region of interest" description="Disordered" evidence="4">
    <location>
        <begin position="102"/>
        <end position="162"/>
    </location>
</feature>
<dbReference type="InterPro" id="IPR035903">
    <property type="entry name" value="HesB-like_dom_sf"/>
</dbReference>
<gene>
    <name evidence="6" type="ORF">PACTADRAFT_51493</name>
</gene>
<evidence type="ECO:0000256" key="1">
    <source>
        <dbReference type="ARBA" id="ARBA00006718"/>
    </source>
</evidence>
<dbReference type="Pfam" id="PF01521">
    <property type="entry name" value="Fe-S_biosyn"/>
    <property type="match status" value="1"/>
</dbReference>